<protein>
    <recommendedName>
        <fullName evidence="5">DUF4412 domain-containing protein</fullName>
    </recommendedName>
</protein>
<comment type="caution">
    <text evidence="3">The sequence shown here is derived from an EMBL/GenBank/DDBJ whole genome shotgun (WGS) entry which is preliminary data.</text>
</comment>
<feature type="region of interest" description="Disordered" evidence="1">
    <location>
        <begin position="218"/>
        <end position="241"/>
    </location>
</feature>
<dbReference type="AlphaFoldDB" id="A0A2U2J4Q7"/>
<dbReference type="OrthoDB" id="7466925at2"/>
<accession>A0A2U2J4Q7</accession>
<dbReference type="RefSeq" id="WP_109271445.1">
    <property type="nucleotide sequence ID" value="NZ_QFFF01000001.1"/>
</dbReference>
<evidence type="ECO:0000313" key="3">
    <source>
        <dbReference type="EMBL" id="PWG03308.1"/>
    </source>
</evidence>
<evidence type="ECO:0000256" key="1">
    <source>
        <dbReference type="SAM" id="MobiDB-lite"/>
    </source>
</evidence>
<dbReference type="EMBL" id="QFFF01000001">
    <property type="protein sequence ID" value="PWG03308.1"/>
    <property type="molecule type" value="Genomic_DNA"/>
</dbReference>
<reference evidence="3 4" key="1">
    <citation type="submission" date="2018-05" db="EMBL/GenBank/DDBJ databases">
        <title>Genome of Sphingosinicella humi QZX222.</title>
        <authorList>
            <person name="Qiao Z."/>
            <person name="Wang G."/>
        </authorList>
    </citation>
    <scope>NUCLEOTIDE SEQUENCE [LARGE SCALE GENOMIC DNA]</scope>
    <source>
        <strain evidence="3 4">QZX222</strain>
    </source>
</reference>
<keyword evidence="2" id="KW-0732">Signal</keyword>
<evidence type="ECO:0000313" key="4">
    <source>
        <dbReference type="Proteomes" id="UP000245916"/>
    </source>
</evidence>
<name>A0A2U2J4Q7_9SPHN</name>
<evidence type="ECO:0000256" key="2">
    <source>
        <dbReference type="SAM" id="SignalP"/>
    </source>
</evidence>
<proteinExistence type="predicted"/>
<organism evidence="3 4">
    <name type="scientific">Allosphingosinicella humi</name>
    <dbReference type="NCBI Taxonomy" id="2068657"/>
    <lineage>
        <taxon>Bacteria</taxon>
        <taxon>Pseudomonadati</taxon>
        <taxon>Pseudomonadota</taxon>
        <taxon>Alphaproteobacteria</taxon>
        <taxon>Sphingomonadales</taxon>
        <taxon>Sphingomonadaceae</taxon>
        <taxon>Allosphingosinicella</taxon>
    </lineage>
</organism>
<dbReference type="Proteomes" id="UP000245916">
    <property type="component" value="Unassembled WGS sequence"/>
</dbReference>
<sequence>MTRLIYGILAASALCTAAPAEARKPKETWTTTRVSDPITGASSCVVAAYDRVGKMEFSRMGYLYPVVENNASLGLLVGVSSGGRFRVPTGDILWRVDQQPHRELKAADNPVTGSSLALEPFKTGNEQADRAVADAMAKTANLAASMTATSTVASGEKAREMLAEMLAGKGLIYRQATAAPAYGLPSGETYRVGQLTDDEQRPFPLDASFRKALAECGIDPSAQQAPTTATELPESPDMTQD</sequence>
<feature type="chain" id="PRO_5015544615" description="DUF4412 domain-containing protein" evidence="2">
    <location>
        <begin position="23"/>
        <end position="241"/>
    </location>
</feature>
<keyword evidence="4" id="KW-1185">Reference proteome</keyword>
<gene>
    <name evidence="3" type="ORF">DF286_10840</name>
</gene>
<feature type="compositionally biased region" description="Polar residues" evidence="1">
    <location>
        <begin position="221"/>
        <end position="230"/>
    </location>
</feature>
<evidence type="ECO:0008006" key="5">
    <source>
        <dbReference type="Google" id="ProtNLM"/>
    </source>
</evidence>
<feature type="signal peptide" evidence="2">
    <location>
        <begin position="1"/>
        <end position="22"/>
    </location>
</feature>